<dbReference type="PROSITE" id="PS50885">
    <property type="entry name" value="HAMP"/>
    <property type="match status" value="1"/>
</dbReference>
<dbReference type="Gene3D" id="3.30.565.10">
    <property type="entry name" value="Histidine kinase-like ATPase, C-terminal domain"/>
    <property type="match status" value="1"/>
</dbReference>
<keyword evidence="6 11" id="KW-0812">Transmembrane</keyword>
<dbReference type="Pfam" id="PF00672">
    <property type="entry name" value="HAMP"/>
    <property type="match status" value="1"/>
</dbReference>
<dbReference type="PANTHER" id="PTHR45436:SF5">
    <property type="entry name" value="SENSOR HISTIDINE KINASE TRCS"/>
    <property type="match status" value="1"/>
</dbReference>
<dbReference type="SMART" id="SM00387">
    <property type="entry name" value="HATPase_c"/>
    <property type="match status" value="1"/>
</dbReference>
<dbReference type="Proteomes" id="UP001610063">
    <property type="component" value="Unassembled WGS sequence"/>
</dbReference>
<keyword evidence="14" id="KW-0067">ATP-binding</keyword>
<sequence length="466" mass="52635">MTFLKIKLRSPAINIKDALVLRFVLIFGVLWVLASFSIYYSSAQFRHDEFYQRLHTRASTAAKLLIEVEEVDASLLRKIEDANPIKLPGERITIYDYNNVEIFSTDTQDSIRMDEERFNDIRLEGEYRWRQGSVEVLGLLYTDQYERFVVVAAGQDVYGFRKLDNLRNILITVFFISLIVIAMAARLYAGNALRPISEVVEEVNQIGISNLGKRVSEGNGKDEIATLGITFNRMLDRLQSAFESQKSFITNASHELRTPMTSVLSQVDVALLKDRDAEHYKGTLQSVRDDIQELSALAGKLLLLARVDAFRETFEPIRVDSILWQAISEVSRHFKNNILVDFSSDIDDEQFFTIMGNEQLIRSVLQNLIENACKYSEGKDVRVLVELAAEGLCLKVEDQGVGIAPEDLPEIGQPFYRGKNTSGFSGSGIGLNLSKKIVELHHGAFSLDSRMGEGTRVSISFEYLGF</sequence>
<evidence type="ECO:0000313" key="15">
    <source>
        <dbReference type="Proteomes" id="UP001610063"/>
    </source>
</evidence>
<evidence type="ECO:0000256" key="2">
    <source>
        <dbReference type="ARBA" id="ARBA00004370"/>
    </source>
</evidence>
<dbReference type="SMART" id="SM00304">
    <property type="entry name" value="HAMP"/>
    <property type="match status" value="1"/>
</dbReference>
<dbReference type="SUPFAM" id="SSF47384">
    <property type="entry name" value="Homodimeric domain of signal transducing histidine kinase"/>
    <property type="match status" value="1"/>
</dbReference>
<keyword evidence="5" id="KW-0808">Transferase</keyword>
<dbReference type="PRINTS" id="PR00344">
    <property type="entry name" value="BCTRLSENSOR"/>
</dbReference>
<dbReference type="PANTHER" id="PTHR45436">
    <property type="entry name" value="SENSOR HISTIDINE KINASE YKOH"/>
    <property type="match status" value="1"/>
</dbReference>
<dbReference type="SUPFAM" id="SSF55874">
    <property type="entry name" value="ATPase domain of HSP90 chaperone/DNA topoisomerase II/histidine kinase"/>
    <property type="match status" value="1"/>
</dbReference>
<accession>A0ABW7NB85</accession>
<keyword evidence="9" id="KW-0902">Two-component regulatory system</keyword>
<dbReference type="InterPro" id="IPR036097">
    <property type="entry name" value="HisK_dim/P_sf"/>
</dbReference>
<evidence type="ECO:0000259" key="13">
    <source>
        <dbReference type="PROSITE" id="PS50885"/>
    </source>
</evidence>
<dbReference type="InterPro" id="IPR003594">
    <property type="entry name" value="HATPase_dom"/>
</dbReference>
<proteinExistence type="predicted"/>
<feature type="transmembrane region" description="Helical" evidence="11">
    <location>
        <begin position="20"/>
        <end position="40"/>
    </location>
</feature>
<dbReference type="InterPro" id="IPR005467">
    <property type="entry name" value="His_kinase_dom"/>
</dbReference>
<dbReference type="Gene3D" id="1.10.287.130">
    <property type="match status" value="1"/>
</dbReference>
<evidence type="ECO:0000256" key="1">
    <source>
        <dbReference type="ARBA" id="ARBA00000085"/>
    </source>
</evidence>
<evidence type="ECO:0000256" key="4">
    <source>
        <dbReference type="ARBA" id="ARBA00022553"/>
    </source>
</evidence>
<reference evidence="14 15" key="1">
    <citation type="journal article" date="2013" name="Int. J. Syst. Evol. Microbiol.">
        <title>Marinoscillum luteum sp. nov., isolated from marine sediment.</title>
        <authorList>
            <person name="Cha I.T."/>
            <person name="Park S.J."/>
            <person name="Kim S.J."/>
            <person name="Kim J.G."/>
            <person name="Jung M.Y."/>
            <person name="Shin K.S."/>
            <person name="Kwon K.K."/>
            <person name="Yang S.H."/>
            <person name="Seo Y.S."/>
            <person name="Rhee S.K."/>
        </authorList>
    </citation>
    <scope>NUCLEOTIDE SEQUENCE [LARGE SCALE GENOMIC DNA]</scope>
    <source>
        <strain evidence="14 15">KCTC 23939</strain>
    </source>
</reference>
<name>A0ABW7NB85_9BACT</name>
<feature type="transmembrane region" description="Helical" evidence="11">
    <location>
        <begin position="169"/>
        <end position="189"/>
    </location>
</feature>
<keyword evidence="8 11" id="KW-1133">Transmembrane helix</keyword>
<evidence type="ECO:0000256" key="9">
    <source>
        <dbReference type="ARBA" id="ARBA00023012"/>
    </source>
</evidence>
<evidence type="ECO:0000256" key="8">
    <source>
        <dbReference type="ARBA" id="ARBA00022989"/>
    </source>
</evidence>
<dbReference type="Pfam" id="PF00512">
    <property type="entry name" value="HisKA"/>
    <property type="match status" value="1"/>
</dbReference>
<dbReference type="EC" id="2.7.13.3" evidence="3"/>
<evidence type="ECO:0000256" key="7">
    <source>
        <dbReference type="ARBA" id="ARBA00022777"/>
    </source>
</evidence>
<dbReference type="InterPro" id="IPR004358">
    <property type="entry name" value="Sig_transdc_His_kin-like_C"/>
</dbReference>
<dbReference type="InterPro" id="IPR050428">
    <property type="entry name" value="TCS_sensor_his_kinase"/>
</dbReference>
<keyword evidence="15" id="KW-1185">Reference proteome</keyword>
<evidence type="ECO:0000256" key="5">
    <source>
        <dbReference type="ARBA" id="ARBA00022679"/>
    </source>
</evidence>
<evidence type="ECO:0000256" key="11">
    <source>
        <dbReference type="SAM" id="Phobius"/>
    </source>
</evidence>
<evidence type="ECO:0000256" key="10">
    <source>
        <dbReference type="ARBA" id="ARBA00023136"/>
    </source>
</evidence>
<evidence type="ECO:0000256" key="3">
    <source>
        <dbReference type="ARBA" id="ARBA00012438"/>
    </source>
</evidence>
<dbReference type="CDD" id="cd00082">
    <property type="entry name" value="HisKA"/>
    <property type="match status" value="1"/>
</dbReference>
<dbReference type="SMART" id="SM00388">
    <property type="entry name" value="HisKA"/>
    <property type="match status" value="1"/>
</dbReference>
<dbReference type="RefSeq" id="WP_395418284.1">
    <property type="nucleotide sequence ID" value="NZ_JBIPKE010000019.1"/>
</dbReference>
<keyword evidence="4" id="KW-0597">Phosphoprotein</keyword>
<evidence type="ECO:0000259" key="12">
    <source>
        <dbReference type="PROSITE" id="PS50109"/>
    </source>
</evidence>
<feature type="domain" description="HAMP" evidence="13">
    <location>
        <begin position="190"/>
        <end position="243"/>
    </location>
</feature>
<dbReference type="PROSITE" id="PS50109">
    <property type="entry name" value="HIS_KIN"/>
    <property type="match status" value="1"/>
</dbReference>
<dbReference type="CDD" id="cd06225">
    <property type="entry name" value="HAMP"/>
    <property type="match status" value="1"/>
</dbReference>
<dbReference type="Gene3D" id="6.10.340.10">
    <property type="match status" value="1"/>
</dbReference>
<keyword evidence="14" id="KW-0547">Nucleotide-binding</keyword>
<dbReference type="InterPro" id="IPR003661">
    <property type="entry name" value="HisK_dim/P_dom"/>
</dbReference>
<organism evidence="14 15">
    <name type="scientific">Marinoscillum luteum</name>
    <dbReference type="NCBI Taxonomy" id="861051"/>
    <lineage>
        <taxon>Bacteria</taxon>
        <taxon>Pseudomonadati</taxon>
        <taxon>Bacteroidota</taxon>
        <taxon>Cytophagia</taxon>
        <taxon>Cytophagales</taxon>
        <taxon>Reichenbachiellaceae</taxon>
        <taxon>Marinoscillum</taxon>
    </lineage>
</organism>
<keyword evidence="10 11" id="KW-0472">Membrane</keyword>
<evidence type="ECO:0000256" key="6">
    <source>
        <dbReference type="ARBA" id="ARBA00022692"/>
    </source>
</evidence>
<comment type="caution">
    <text evidence="14">The sequence shown here is derived from an EMBL/GenBank/DDBJ whole genome shotgun (WGS) entry which is preliminary data.</text>
</comment>
<feature type="domain" description="Histidine kinase" evidence="12">
    <location>
        <begin position="251"/>
        <end position="465"/>
    </location>
</feature>
<protein>
    <recommendedName>
        <fullName evidence="3">histidine kinase</fullName>
        <ecNumber evidence="3">2.7.13.3</ecNumber>
    </recommendedName>
</protein>
<dbReference type="InterPro" id="IPR036890">
    <property type="entry name" value="HATPase_C_sf"/>
</dbReference>
<dbReference type="GO" id="GO:0005524">
    <property type="term" value="F:ATP binding"/>
    <property type="evidence" value="ECO:0007669"/>
    <property type="project" value="UniProtKB-KW"/>
</dbReference>
<gene>
    <name evidence="14" type="ORF">ACHKAR_15510</name>
</gene>
<dbReference type="Pfam" id="PF02518">
    <property type="entry name" value="HATPase_c"/>
    <property type="match status" value="1"/>
</dbReference>
<keyword evidence="7" id="KW-0418">Kinase</keyword>
<evidence type="ECO:0000313" key="14">
    <source>
        <dbReference type="EMBL" id="MFH6984863.1"/>
    </source>
</evidence>
<dbReference type="EMBL" id="JBIPKE010000019">
    <property type="protein sequence ID" value="MFH6984863.1"/>
    <property type="molecule type" value="Genomic_DNA"/>
</dbReference>
<dbReference type="SUPFAM" id="SSF158472">
    <property type="entry name" value="HAMP domain-like"/>
    <property type="match status" value="1"/>
</dbReference>
<comment type="catalytic activity">
    <reaction evidence="1">
        <text>ATP + protein L-histidine = ADP + protein N-phospho-L-histidine.</text>
        <dbReference type="EC" id="2.7.13.3"/>
    </reaction>
</comment>
<comment type="subcellular location">
    <subcellularLocation>
        <location evidence="2">Membrane</location>
    </subcellularLocation>
</comment>
<dbReference type="InterPro" id="IPR003660">
    <property type="entry name" value="HAMP_dom"/>
</dbReference>